<keyword evidence="1" id="KW-0472">Membrane</keyword>
<gene>
    <name evidence="2" type="ORF">DX116_07610</name>
</gene>
<evidence type="ECO:0000256" key="1">
    <source>
        <dbReference type="SAM" id="Phobius"/>
    </source>
</evidence>
<evidence type="ECO:0000313" key="2">
    <source>
        <dbReference type="EMBL" id="REK74076.1"/>
    </source>
</evidence>
<keyword evidence="1" id="KW-0812">Transmembrane</keyword>
<keyword evidence="3" id="KW-1185">Reference proteome</keyword>
<evidence type="ECO:0000313" key="3">
    <source>
        <dbReference type="Proteomes" id="UP000265581"/>
    </source>
</evidence>
<dbReference type="AlphaFoldDB" id="A0A371PEK1"/>
<sequence length="97" mass="11063">MHASDEFKQLKKTYMGFVVPMTVGFMVWYLLYVLCSNYAPGLMNTKVFGNVNIALLWGLLQFITTFGIAFWYARFSAKNMDPIADALNEAYEKEANA</sequence>
<dbReference type="Proteomes" id="UP000265581">
    <property type="component" value="Unassembled WGS sequence"/>
</dbReference>
<reference evidence="2 3" key="1">
    <citation type="submission" date="2018-08" db="EMBL/GenBank/DDBJ databases">
        <title>Aeromicrobium sp. M2KJ-4, whole genome shotgun sequence.</title>
        <authorList>
            <person name="Tuo L."/>
        </authorList>
    </citation>
    <scope>NUCLEOTIDE SEQUENCE [LARGE SCALE GENOMIC DNA]</scope>
    <source>
        <strain evidence="2 3">M2KJ-4</strain>
    </source>
</reference>
<dbReference type="Pfam" id="PF04341">
    <property type="entry name" value="DUF485"/>
    <property type="match status" value="1"/>
</dbReference>
<keyword evidence="1" id="KW-1133">Transmembrane helix</keyword>
<feature type="transmembrane region" description="Helical" evidence="1">
    <location>
        <begin position="54"/>
        <end position="73"/>
    </location>
</feature>
<dbReference type="InterPro" id="IPR007436">
    <property type="entry name" value="DUF485"/>
</dbReference>
<dbReference type="EMBL" id="QUBR01000001">
    <property type="protein sequence ID" value="REK74076.1"/>
    <property type="molecule type" value="Genomic_DNA"/>
</dbReference>
<dbReference type="OrthoDB" id="3543412at2"/>
<feature type="transmembrane region" description="Helical" evidence="1">
    <location>
        <begin position="12"/>
        <end position="34"/>
    </location>
</feature>
<dbReference type="PANTHER" id="PTHR38441:SF1">
    <property type="entry name" value="MEMBRANE PROTEIN"/>
    <property type="match status" value="1"/>
</dbReference>
<accession>A0A371PEK1</accession>
<proteinExistence type="predicted"/>
<name>A0A371PEK1_9ACTN</name>
<comment type="caution">
    <text evidence="2">The sequence shown here is derived from an EMBL/GenBank/DDBJ whole genome shotgun (WGS) entry which is preliminary data.</text>
</comment>
<organism evidence="2 3">
    <name type="scientific">Aeromicrobium endophyticum</name>
    <dbReference type="NCBI Taxonomy" id="2292704"/>
    <lineage>
        <taxon>Bacteria</taxon>
        <taxon>Bacillati</taxon>
        <taxon>Actinomycetota</taxon>
        <taxon>Actinomycetes</taxon>
        <taxon>Propionibacteriales</taxon>
        <taxon>Nocardioidaceae</taxon>
        <taxon>Aeromicrobium</taxon>
    </lineage>
</organism>
<dbReference type="PANTHER" id="PTHR38441">
    <property type="entry name" value="INTEGRAL MEMBRANE PROTEIN-RELATED"/>
    <property type="match status" value="1"/>
</dbReference>
<protein>
    <submittedName>
        <fullName evidence="2">DUF485 domain-containing protein</fullName>
    </submittedName>
</protein>